<evidence type="ECO:0000256" key="1">
    <source>
        <dbReference type="ARBA" id="ARBA00023015"/>
    </source>
</evidence>
<dbReference type="PANTHER" id="PTHR43280">
    <property type="entry name" value="ARAC-FAMILY TRANSCRIPTIONAL REGULATOR"/>
    <property type="match status" value="1"/>
</dbReference>
<keyword evidence="2" id="KW-0238">DNA-binding</keyword>
<evidence type="ECO:0000313" key="5">
    <source>
        <dbReference type="EMBL" id="MFD2516358.1"/>
    </source>
</evidence>
<dbReference type="PROSITE" id="PS01124">
    <property type="entry name" value="HTH_ARAC_FAMILY_2"/>
    <property type="match status" value="1"/>
</dbReference>
<dbReference type="InterPro" id="IPR018060">
    <property type="entry name" value="HTH_AraC"/>
</dbReference>
<sequence length="190" mass="21868">MKLYIKYMVGLPCRERVKEELERLRIPFGIIDIGVVELPDDLSLKQREKLKNNLLSYGLKLYSTNKGILFEKIKAAILEMISYSDGQPVMSFSIYLSSRLGYDYTYLANIFSEVSGISIQQYIILSKIERAKELVLTEDISISEIDYQLHYSSVAHLSGQFKKVTGLSPSGFKLIRQQEENLVKNKREKD</sequence>
<dbReference type="SMART" id="SM00342">
    <property type="entry name" value="HTH_ARAC"/>
    <property type="match status" value="1"/>
</dbReference>
<dbReference type="RefSeq" id="WP_380747375.1">
    <property type="nucleotide sequence ID" value="NZ_JBHULT010000003.1"/>
</dbReference>
<keyword evidence="1" id="KW-0805">Transcription regulation</keyword>
<dbReference type="Pfam" id="PF12833">
    <property type="entry name" value="HTH_18"/>
    <property type="match status" value="1"/>
</dbReference>
<keyword evidence="6" id="KW-1185">Reference proteome</keyword>
<keyword evidence="3" id="KW-0804">Transcription</keyword>
<dbReference type="EMBL" id="JBHULT010000003">
    <property type="protein sequence ID" value="MFD2516358.1"/>
    <property type="molecule type" value="Genomic_DNA"/>
</dbReference>
<evidence type="ECO:0000256" key="3">
    <source>
        <dbReference type="ARBA" id="ARBA00023163"/>
    </source>
</evidence>
<feature type="domain" description="HTH araC/xylS-type" evidence="4">
    <location>
        <begin position="96"/>
        <end position="175"/>
    </location>
</feature>
<evidence type="ECO:0000259" key="4">
    <source>
        <dbReference type="PROSITE" id="PS01124"/>
    </source>
</evidence>
<dbReference type="InterPro" id="IPR009057">
    <property type="entry name" value="Homeodomain-like_sf"/>
</dbReference>
<comment type="caution">
    <text evidence="5">The sequence shown here is derived from an EMBL/GenBank/DDBJ whole genome shotgun (WGS) entry which is preliminary data.</text>
</comment>
<dbReference type="SUPFAM" id="SSF46689">
    <property type="entry name" value="Homeodomain-like"/>
    <property type="match status" value="1"/>
</dbReference>
<dbReference type="Proteomes" id="UP001597468">
    <property type="component" value="Unassembled WGS sequence"/>
</dbReference>
<evidence type="ECO:0000256" key="2">
    <source>
        <dbReference type="ARBA" id="ARBA00023125"/>
    </source>
</evidence>
<organism evidence="5 6">
    <name type="scientific">Salinimicrobium flavum</name>
    <dbReference type="NCBI Taxonomy" id="1737065"/>
    <lineage>
        <taxon>Bacteria</taxon>
        <taxon>Pseudomonadati</taxon>
        <taxon>Bacteroidota</taxon>
        <taxon>Flavobacteriia</taxon>
        <taxon>Flavobacteriales</taxon>
        <taxon>Flavobacteriaceae</taxon>
        <taxon>Salinimicrobium</taxon>
    </lineage>
</organism>
<accession>A0ABW5ISC6</accession>
<gene>
    <name evidence="5" type="ORF">ACFSTG_00465</name>
</gene>
<evidence type="ECO:0000313" key="6">
    <source>
        <dbReference type="Proteomes" id="UP001597468"/>
    </source>
</evidence>
<name>A0ABW5ISC6_9FLAO</name>
<reference evidence="6" key="1">
    <citation type="journal article" date="2019" name="Int. J. Syst. Evol. Microbiol.">
        <title>The Global Catalogue of Microorganisms (GCM) 10K type strain sequencing project: providing services to taxonomists for standard genome sequencing and annotation.</title>
        <authorList>
            <consortium name="The Broad Institute Genomics Platform"/>
            <consortium name="The Broad Institute Genome Sequencing Center for Infectious Disease"/>
            <person name="Wu L."/>
            <person name="Ma J."/>
        </authorList>
    </citation>
    <scope>NUCLEOTIDE SEQUENCE [LARGE SCALE GENOMIC DNA]</scope>
    <source>
        <strain evidence="6">KCTC 42585</strain>
    </source>
</reference>
<protein>
    <submittedName>
        <fullName evidence="5">Helix-turn-helix domain-containing protein</fullName>
    </submittedName>
</protein>
<dbReference type="Gene3D" id="1.10.10.60">
    <property type="entry name" value="Homeodomain-like"/>
    <property type="match status" value="1"/>
</dbReference>
<dbReference type="PANTHER" id="PTHR43280:SF2">
    <property type="entry name" value="HTH-TYPE TRANSCRIPTIONAL REGULATOR EXSA"/>
    <property type="match status" value="1"/>
</dbReference>
<proteinExistence type="predicted"/>